<dbReference type="GO" id="GO:0005886">
    <property type="term" value="C:plasma membrane"/>
    <property type="evidence" value="ECO:0007669"/>
    <property type="project" value="UniProtKB-SubCell"/>
</dbReference>
<keyword evidence="8" id="KW-1185">Reference proteome</keyword>
<proteinExistence type="predicted"/>
<dbReference type="STRING" id="223786.SAMN05216234_1542"/>
<evidence type="ECO:0000256" key="4">
    <source>
        <dbReference type="ARBA" id="ARBA00022679"/>
    </source>
</evidence>
<dbReference type="InterPro" id="IPR004960">
    <property type="entry name" value="LipA_acyltrans"/>
</dbReference>
<keyword evidence="3" id="KW-0997">Cell inner membrane</keyword>
<keyword evidence="4 7" id="KW-0808">Transferase</keyword>
<sequence>MTIERVYILVFRSFQWFVLNIPKFIRKPIMNILSFIIYLFDKRHRNYALANLDLAFGDSMDKKEKKAIAYSTYKNMLYNIADFIKNQGASKEDIIKKVKFENEDILFNIKQTKQPAIFITAHYGNWELLSLALATQLENGLSIVGRPLDSKVMDKILKQNREQFNIRLISKYGALRSLMREIKKGRNIGLLVDQSVKQHEGIEIEFFGHKATHITSAALLARKFKLPIIPVFITTQDHNSYTLTFYPAIYTLETDDMNKDIRKSVEAQAKITEDIIRKKPDEWFWQHRRWKEFYPEIYKKA</sequence>
<dbReference type="Pfam" id="PF03279">
    <property type="entry name" value="Lip_A_acyltrans"/>
    <property type="match status" value="1"/>
</dbReference>
<dbReference type="NCBIfam" id="NF006270">
    <property type="entry name" value="PRK08419.1"/>
    <property type="match status" value="1"/>
</dbReference>
<dbReference type="GO" id="GO:0009247">
    <property type="term" value="P:glycolipid biosynthetic process"/>
    <property type="evidence" value="ECO:0007669"/>
    <property type="project" value="UniProtKB-ARBA"/>
</dbReference>
<reference evidence="7 8" key="1">
    <citation type="submission" date="2016-10" db="EMBL/GenBank/DDBJ databases">
        <authorList>
            <person name="de Groot N.N."/>
        </authorList>
    </citation>
    <scope>NUCLEOTIDE SEQUENCE [LARGE SCALE GENOMIC DNA]</scope>
    <source>
        <strain evidence="7 8">EP1-55-1</strain>
    </source>
</reference>
<evidence type="ECO:0000256" key="2">
    <source>
        <dbReference type="ARBA" id="ARBA00022475"/>
    </source>
</evidence>
<dbReference type="PANTHER" id="PTHR30606:SF9">
    <property type="entry name" value="LIPID A BIOSYNTHESIS LAUROYLTRANSFERASE"/>
    <property type="match status" value="1"/>
</dbReference>
<name>A0A1I5U4E8_9BACT</name>
<comment type="subcellular location">
    <subcellularLocation>
        <location evidence="1">Cell inner membrane</location>
    </subcellularLocation>
</comment>
<dbReference type="RefSeq" id="WP_092914042.1">
    <property type="nucleotide sequence ID" value="NZ_FOXB01000054.1"/>
</dbReference>
<dbReference type="CDD" id="cd07984">
    <property type="entry name" value="LPLAT_LABLAT-like"/>
    <property type="match status" value="1"/>
</dbReference>
<dbReference type="PANTHER" id="PTHR30606">
    <property type="entry name" value="LIPID A BIOSYNTHESIS LAUROYL ACYLTRANSFERASE"/>
    <property type="match status" value="1"/>
</dbReference>
<dbReference type="PIRSF" id="PIRSF026649">
    <property type="entry name" value="MsbB"/>
    <property type="match status" value="1"/>
</dbReference>
<dbReference type="OrthoDB" id="9803456at2"/>
<keyword evidence="2" id="KW-1003">Cell membrane</keyword>
<dbReference type="Proteomes" id="UP000199227">
    <property type="component" value="Unassembled WGS sequence"/>
</dbReference>
<protein>
    <submittedName>
        <fullName evidence="7">KDO2-lipid IV(A) lauroyltransferase</fullName>
    </submittedName>
</protein>
<accession>A0A1I5U4E8</accession>
<evidence type="ECO:0000256" key="1">
    <source>
        <dbReference type="ARBA" id="ARBA00004533"/>
    </source>
</evidence>
<evidence type="ECO:0000313" key="7">
    <source>
        <dbReference type="EMBL" id="SFP89797.1"/>
    </source>
</evidence>
<evidence type="ECO:0000256" key="3">
    <source>
        <dbReference type="ARBA" id="ARBA00022519"/>
    </source>
</evidence>
<evidence type="ECO:0000313" key="8">
    <source>
        <dbReference type="Proteomes" id="UP000199227"/>
    </source>
</evidence>
<dbReference type="EMBL" id="FOXB01000054">
    <property type="protein sequence ID" value="SFP89797.1"/>
    <property type="molecule type" value="Genomic_DNA"/>
</dbReference>
<keyword evidence="5" id="KW-0472">Membrane</keyword>
<evidence type="ECO:0000256" key="5">
    <source>
        <dbReference type="ARBA" id="ARBA00023136"/>
    </source>
</evidence>
<dbReference type="AlphaFoldDB" id="A0A1I5U4E8"/>
<dbReference type="GO" id="GO:0016746">
    <property type="term" value="F:acyltransferase activity"/>
    <property type="evidence" value="ECO:0007669"/>
    <property type="project" value="UniProtKB-KW"/>
</dbReference>
<gene>
    <name evidence="7" type="ORF">SAMN05216234_1542</name>
</gene>
<keyword evidence="6" id="KW-0012">Acyltransferase</keyword>
<evidence type="ECO:0000256" key="6">
    <source>
        <dbReference type="ARBA" id="ARBA00023315"/>
    </source>
</evidence>
<organism evidence="7 8">
    <name type="scientific">Hydrogenimonas thermophila</name>
    <dbReference type="NCBI Taxonomy" id="223786"/>
    <lineage>
        <taxon>Bacteria</taxon>
        <taxon>Pseudomonadati</taxon>
        <taxon>Campylobacterota</taxon>
        <taxon>Epsilonproteobacteria</taxon>
        <taxon>Campylobacterales</taxon>
        <taxon>Hydrogenimonadaceae</taxon>
        <taxon>Hydrogenimonas</taxon>
    </lineage>
</organism>